<feature type="non-terminal residue" evidence="1">
    <location>
        <position position="28"/>
    </location>
</feature>
<proteinExistence type="predicted"/>
<dbReference type="AlphaFoldDB" id="A0A5J4TDQ9"/>
<sequence>MGVLSGPVSTLHPGIGAIMGTASNIAGK</sequence>
<protein>
    <submittedName>
        <fullName evidence="1">Uncharacterized protein</fullName>
    </submittedName>
</protein>
<dbReference type="EMBL" id="SNRW01033299">
    <property type="protein sequence ID" value="KAA6356249.1"/>
    <property type="molecule type" value="Genomic_DNA"/>
</dbReference>
<accession>A0A5J4TDQ9</accession>
<comment type="caution">
    <text evidence="1">The sequence shown here is derived from an EMBL/GenBank/DDBJ whole genome shotgun (WGS) entry which is preliminary data.</text>
</comment>
<organism evidence="1 2">
    <name type="scientific">Streblomastix strix</name>
    <dbReference type="NCBI Taxonomy" id="222440"/>
    <lineage>
        <taxon>Eukaryota</taxon>
        <taxon>Metamonada</taxon>
        <taxon>Preaxostyla</taxon>
        <taxon>Oxymonadida</taxon>
        <taxon>Streblomastigidae</taxon>
        <taxon>Streblomastix</taxon>
    </lineage>
</organism>
<evidence type="ECO:0000313" key="2">
    <source>
        <dbReference type="Proteomes" id="UP000324800"/>
    </source>
</evidence>
<evidence type="ECO:0000313" key="1">
    <source>
        <dbReference type="EMBL" id="KAA6356249.1"/>
    </source>
</evidence>
<reference evidence="1 2" key="1">
    <citation type="submission" date="2019-03" db="EMBL/GenBank/DDBJ databases">
        <title>Single cell metagenomics reveals metabolic interactions within the superorganism composed of flagellate Streblomastix strix and complex community of Bacteroidetes bacteria on its surface.</title>
        <authorList>
            <person name="Treitli S.C."/>
            <person name="Kolisko M."/>
            <person name="Husnik F."/>
            <person name="Keeling P."/>
            <person name="Hampl V."/>
        </authorList>
    </citation>
    <scope>NUCLEOTIDE SEQUENCE [LARGE SCALE GENOMIC DNA]</scope>
    <source>
        <strain evidence="1">ST1C</strain>
    </source>
</reference>
<dbReference type="Proteomes" id="UP000324800">
    <property type="component" value="Unassembled WGS sequence"/>
</dbReference>
<gene>
    <name evidence="1" type="ORF">EZS28_048224</name>
</gene>
<name>A0A5J4TDQ9_9EUKA</name>